<dbReference type="STRING" id="1796616.A4V09_17630"/>
<keyword evidence="1" id="KW-0472">Membrane</keyword>
<keyword evidence="1" id="KW-1133">Transmembrane helix</keyword>
<evidence type="ECO:0008006" key="4">
    <source>
        <dbReference type="Google" id="ProtNLM"/>
    </source>
</evidence>
<dbReference type="Proteomes" id="UP000092574">
    <property type="component" value="Chromosome"/>
</dbReference>
<sequence length="173" mass="19380">MVVDYFETAGGANMKQTEMSKYLKIITAGTGILFLVLVVWFLPSVLKQMLAGQAGNAVYWGTCIFIWITAVPCLFCLVKFWGVCSRIGENRSFCRENAEALKQMSHYTLADSVLYAFFLAVFCILGWYSFGIGYLFGIVLILFICITLTVLCAALSHLVYNASQMQEDRDLTI</sequence>
<protein>
    <recommendedName>
        <fullName evidence="4">DUF2975 family protein</fullName>
    </recommendedName>
</protein>
<dbReference type="OrthoDB" id="2680554at2"/>
<name>A0A1C7IEP5_9FIRM</name>
<feature type="transmembrane region" description="Helical" evidence="1">
    <location>
        <begin position="22"/>
        <end position="42"/>
    </location>
</feature>
<dbReference type="EMBL" id="CP015405">
    <property type="protein sequence ID" value="ANU77404.2"/>
    <property type="molecule type" value="Genomic_DNA"/>
</dbReference>
<gene>
    <name evidence="2" type="ORF">A4V09_17630</name>
</gene>
<evidence type="ECO:0000313" key="3">
    <source>
        <dbReference type="Proteomes" id="UP000092574"/>
    </source>
</evidence>
<feature type="transmembrane region" description="Helical" evidence="1">
    <location>
        <begin position="136"/>
        <end position="160"/>
    </location>
</feature>
<dbReference type="Pfam" id="PF11188">
    <property type="entry name" value="DUF2975"/>
    <property type="match status" value="1"/>
</dbReference>
<dbReference type="AlphaFoldDB" id="A0A1C7IEP5"/>
<accession>A0A1C7IEP5</accession>
<proteinExistence type="predicted"/>
<dbReference type="InterPro" id="IPR021354">
    <property type="entry name" value="DUF2975"/>
</dbReference>
<feature type="transmembrane region" description="Helical" evidence="1">
    <location>
        <begin position="57"/>
        <end position="81"/>
    </location>
</feature>
<keyword evidence="3" id="KW-1185">Reference proteome</keyword>
<reference evidence="2" key="1">
    <citation type="submission" date="2017-04" db="EMBL/GenBank/DDBJ databases">
        <title>Complete Genome Sequences of Twelve Strains of a Stable Defined Moderately Diverse Mouse Microbiota 2 (sDMDMm2).</title>
        <authorList>
            <person name="Uchimura Y."/>
            <person name="Wyss M."/>
            <person name="Brugiroux S."/>
            <person name="Limenitakis J.P."/>
            <person name="Stecher B."/>
            <person name="McCoy K.D."/>
            <person name="Macpherson A.J."/>
        </authorList>
    </citation>
    <scope>NUCLEOTIDE SEQUENCE</scope>
    <source>
        <strain evidence="2">YL58</strain>
    </source>
</reference>
<feature type="transmembrane region" description="Helical" evidence="1">
    <location>
        <begin position="112"/>
        <end position="130"/>
    </location>
</feature>
<keyword evidence="1" id="KW-0812">Transmembrane</keyword>
<evidence type="ECO:0000256" key="1">
    <source>
        <dbReference type="SAM" id="Phobius"/>
    </source>
</evidence>
<evidence type="ECO:0000313" key="2">
    <source>
        <dbReference type="EMBL" id="ANU77404.2"/>
    </source>
</evidence>
<organism evidence="2 3">
    <name type="scientific">Blautia pseudococcoides</name>
    <dbReference type="NCBI Taxonomy" id="1796616"/>
    <lineage>
        <taxon>Bacteria</taxon>
        <taxon>Bacillati</taxon>
        <taxon>Bacillota</taxon>
        <taxon>Clostridia</taxon>
        <taxon>Lachnospirales</taxon>
        <taxon>Lachnospiraceae</taxon>
        <taxon>Blautia</taxon>
    </lineage>
</organism>
<dbReference type="KEGG" id="byl:A4V09_17630"/>